<dbReference type="Gene3D" id="3.20.20.120">
    <property type="entry name" value="Enolase-like C-terminal domain"/>
    <property type="match status" value="1"/>
</dbReference>
<protein>
    <recommendedName>
        <fullName evidence="1">Enolase C-terminal domain-containing protein</fullName>
    </recommendedName>
</protein>
<dbReference type="EMBL" id="VSSQ01028491">
    <property type="protein sequence ID" value="MPM78227.1"/>
    <property type="molecule type" value="Genomic_DNA"/>
</dbReference>
<dbReference type="InterPro" id="IPR029017">
    <property type="entry name" value="Enolase-like_N"/>
</dbReference>
<gene>
    <name evidence="2" type="ORF">SDC9_125238</name>
</gene>
<evidence type="ECO:0000259" key="1">
    <source>
        <dbReference type="Pfam" id="PF13378"/>
    </source>
</evidence>
<dbReference type="InterPro" id="IPR036849">
    <property type="entry name" value="Enolase-like_C_sf"/>
</dbReference>
<dbReference type="Pfam" id="PF13378">
    <property type="entry name" value="MR_MLE_C"/>
    <property type="match status" value="1"/>
</dbReference>
<proteinExistence type="predicted"/>
<feature type="domain" description="Enolase C-terminal" evidence="1">
    <location>
        <begin position="1"/>
        <end position="77"/>
    </location>
</feature>
<accession>A0A645CMU4</accession>
<dbReference type="Gene3D" id="3.30.390.10">
    <property type="entry name" value="Enolase-like, N-terminal domain"/>
    <property type="match status" value="1"/>
</dbReference>
<dbReference type="InterPro" id="IPR029065">
    <property type="entry name" value="Enolase_C-like"/>
</dbReference>
<comment type="caution">
    <text evidence="2">The sequence shown here is derived from an EMBL/GenBank/DDBJ whole genome shotgun (WGS) entry which is preliminary data.</text>
</comment>
<reference evidence="2" key="1">
    <citation type="submission" date="2019-08" db="EMBL/GenBank/DDBJ databases">
        <authorList>
            <person name="Kucharzyk K."/>
            <person name="Murdoch R.W."/>
            <person name="Higgins S."/>
            <person name="Loffler F."/>
        </authorList>
    </citation>
    <scope>NUCLEOTIDE SEQUENCE</scope>
</reference>
<dbReference type="AlphaFoldDB" id="A0A645CMU4"/>
<organism evidence="2">
    <name type="scientific">bioreactor metagenome</name>
    <dbReference type="NCBI Taxonomy" id="1076179"/>
    <lineage>
        <taxon>unclassified sequences</taxon>
        <taxon>metagenomes</taxon>
        <taxon>ecological metagenomes</taxon>
    </lineage>
</organism>
<sequence>MAHAFDAGIQIHVAGSPLSTNASLHLECVIPNFVIHEHHTCNRMDTCLGLTKYNLQPENGYFTIPDLPGIGNEFLREAIDKALLYKVVE</sequence>
<name>A0A645CMU4_9ZZZZ</name>
<evidence type="ECO:0000313" key="2">
    <source>
        <dbReference type="EMBL" id="MPM78227.1"/>
    </source>
</evidence>
<dbReference type="SUPFAM" id="SSF51604">
    <property type="entry name" value="Enolase C-terminal domain-like"/>
    <property type="match status" value="1"/>
</dbReference>